<dbReference type="PANTHER" id="PTHR38792">
    <property type="entry name" value="BNR/ASP-BOX REPEAT DOMAIN PROTEIN (AFU_ORTHOLOGUE AFUA_7G06430)-RELATED"/>
    <property type="match status" value="1"/>
</dbReference>
<evidence type="ECO:0000313" key="2">
    <source>
        <dbReference type="EMBL" id="RMY73928.1"/>
    </source>
</evidence>
<dbReference type="EMBL" id="QWIP01000086">
    <property type="protein sequence ID" value="RMY73928.1"/>
    <property type="molecule type" value="Genomic_DNA"/>
</dbReference>
<name>A0A3M7EBG0_HORWE</name>
<dbReference type="OrthoDB" id="2130735at2759"/>
<protein>
    <recommendedName>
        <fullName evidence="4">Sialidase domain-containing protein</fullName>
    </recommendedName>
</protein>
<sequence length="434" mass="47749">MSNDELKYLYQRHLCNMFGNIAALSLLSVPLAAAGKPQQPPLLTNVTVFDPPDNYTIPRTLYARAMALDCSDTLLATWENYLPTANPEEPCPNNCPENPYIPIYQSFDQGETWSERAKVYDQVNGWGLRYQPFLYEMTEDIGDFAAGTLLLAANSIPADLSETKIDVYASEDEGFTWSFVSSVARGGEALPENDLEPVWEPFMLIYEGELVLYYSDQRDPDNTLGQKMVHQTTTDLLNWGPIVDDVHYDNATFRPGMPIISELPTGDWILTYEFFGAEEGGFHVYYRISDSPLTFDAQPGIPILPADGSSPEGSPYNVWSPAGGENGTIVVSDGNNTPLYLNRALGAEDAWTTLEVPAGASYTRSLLVLPNNPSRIMIVAGGVLGGEDNSVLVTTIDLEEENGKGNKYGHRQHGKACWGKGKGRGRGKGRGHGW</sequence>
<accession>A0A3M7EBG0</accession>
<reference evidence="2 3" key="1">
    <citation type="journal article" date="2018" name="BMC Genomics">
        <title>Genomic evidence for intraspecific hybridization in a clonal and extremely halotolerant yeast.</title>
        <authorList>
            <person name="Gostincar C."/>
            <person name="Stajich J.E."/>
            <person name="Zupancic J."/>
            <person name="Zalar P."/>
            <person name="Gunde-Cimerman N."/>
        </authorList>
    </citation>
    <scope>NUCLEOTIDE SEQUENCE [LARGE SCALE GENOMIC DNA]</scope>
    <source>
        <strain evidence="2 3">EXF-2682</strain>
    </source>
</reference>
<feature type="region of interest" description="Disordered" evidence="1">
    <location>
        <begin position="404"/>
        <end position="434"/>
    </location>
</feature>
<dbReference type="Proteomes" id="UP000269276">
    <property type="component" value="Unassembled WGS sequence"/>
</dbReference>
<dbReference type="VEuPathDB" id="FungiDB:BTJ68_10369"/>
<comment type="caution">
    <text evidence="2">The sequence shown here is derived from an EMBL/GenBank/DDBJ whole genome shotgun (WGS) entry which is preliminary data.</text>
</comment>
<dbReference type="PANTHER" id="PTHR38792:SF3">
    <property type="entry name" value="BNR_ASP-BOX REPEAT DOMAIN PROTEIN (AFU_ORTHOLOGUE AFUA_7G06430)-RELATED"/>
    <property type="match status" value="1"/>
</dbReference>
<dbReference type="AlphaFoldDB" id="A0A3M7EBG0"/>
<proteinExistence type="predicted"/>
<gene>
    <name evidence="2" type="ORF">D0863_03569</name>
</gene>
<dbReference type="InterPro" id="IPR036278">
    <property type="entry name" value="Sialidase_sf"/>
</dbReference>
<evidence type="ECO:0008006" key="4">
    <source>
        <dbReference type="Google" id="ProtNLM"/>
    </source>
</evidence>
<dbReference type="SUPFAM" id="SSF50939">
    <property type="entry name" value="Sialidases"/>
    <property type="match status" value="1"/>
</dbReference>
<dbReference type="Gene3D" id="2.120.10.10">
    <property type="match status" value="1"/>
</dbReference>
<organism evidence="2 3">
    <name type="scientific">Hortaea werneckii</name>
    <name type="common">Black yeast</name>
    <name type="synonym">Cladosporium werneckii</name>
    <dbReference type="NCBI Taxonomy" id="91943"/>
    <lineage>
        <taxon>Eukaryota</taxon>
        <taxon>Fungi</taxon>
        <taxon>Dikarya</taxon>
        <taxon>Ascomycota</taxon>
        <taxon>Pezizomycotina</taxon>
        <taxon>Dothideomycetes</taxon>
        <taxon>Dothideomycetidae</taxon>
        <taxon>Mycosphaerellales</taxon>
        <taxon>Teratosphaeriaceae</taxon>
        <taxon>Hortaea</taxon>
    </lineage>
</organism>
<feature type="compositionally biased region" description="Basic residues" evidence="1">
    <location>
        <begin position="421"/>
        <end position="434"/>
    </location>
</feature>
<evidence type="ECO:0000313" key="3">
    <source>
        <dbReference type="Proteomes" id="UP000269276"/>
    </source>
</evidence>
<evidence type="ECO:0000256" key="1">
    <source>
        <dbReference type="SAM" id="MobiDB-lite"/>
    </source>
</evidence>